<comment type="caution">
    <text evidence="1">The sequence shown here is derived from an EMBL/GenBank/DDBJ whole genome shotgun (WGS) entry which is preliminary data.</text>
</comment>
<dbReference type="RefSeq" id="WP_359217421.1">
    <property type="nucleotide sequence ID" value="NZ_JBEZAM010000121.1"/>
</dbReference>
<proteinExistence type="predicted"/>
<dbReference type="Proteomes" id="UP001551210">
    <property type="component" value="Unassembled WGS sequence"/>
</dbReference>
<organism evidence="1 2">
    <name type="scientific">Streptomyces exfoliatus</name>
    <name type="common">Streptomyces hydrogenans</name>
    <dbReference type="NCBI Taxonomy" id="1905"/>
    <lineage>
        <taxon>Bacteria</taxon>
        <taxon>Bacillati</taxon>
        <taxon>Actinomycetota</taxon>
        <taxon>Actinomycetes</taxon>
        <taxon>Kitasatosporales</taxon>
        <taxon>Streptomycetaceae</taxon>
        <taxon>Streptomyces</taxon>
    </lineage>
</organism>
<accession>A0ABV3D7I0</accession>
<evidence type="ECO:0000313" key="2">
    <source>
        <dbReference type="Proteomes" id="UP001551210"/>
    </source>
</evidence>
<name>A0ABV3D7I0_STREX</name>
<dbReference type="EMBL" id="JBEZAM010000121">
    <property type="protein sequence ID" value="MEU7298432.1"/>
    <property type="molecule type" value="Genomic_DNA"/>
</dbReference>
<evidence type="ECO:0000313" key="1">
    <source>
        <dbReference type="EMBL" id="MEU7298432.1"/>
    </source>
</evidence>
<keyword evidence="2" id="KW-1185">Reference proteome</keyword>
<gene>
    <name evidence="1" type="ORF">AB0A76_35485</name>
</gene>
<protein>
    <submittedName>
        <fullName evidence="1">Uncharacterized protein</fullName>
    </submittedName>
</protein>
<sequence length="197" mass="21339">MTDPGLHALSGNAVALGAIRLATTRATDGRSRPRITPRAVEEFWAGTPLPPPATDREHALVYAVVYQVRDDHHRNTAEPGEICDLVASGLAPLARRAGVPLSPLETLTARYAVGQARRAWHHSLTPLDPLDAFTAVRADLNAEPEYVGAALTLVPELPELPEPYELPGGLDAAVIELRARLRAPARWQPPRSRRGRA</sequence>
<reference evidence="1 2" key="1">
    <citation type="submission" date="2024-06" db="EMBL/GenBank/DDBJ databases">
        <title>The Natural Products Discovery Center: Release of the First 8490 Sequenced Strains for Exploring Actinobacteria Biosynthetic Diversity.</title>
        <authorList>
            <person name="Kalkreuter E."/>
            <person name="Kautsar S.A."/>
            <person name="Yang D."/>
            <person name="Bader C.D."/>
            <person name="Teijaro C.N."/>
            <person name="Fluegel L."/>
            <person name="Davis C.M."/>
            <person name="Simpson J.R."/>
            <person name="Lauterbach L."/>
            <person name="Steele A.D."/>
            <person name="Gui C."/>
            <person name="Meng S."/>
            <person name="Li G."/>
            <person name="Viehrig K."/>
            <person name="Ye F."/>
            <person name="Su P."/>
            <person name="Kiefer A.F."/>
            <person name="Nichols A."/>
            <person name="Cepeda A.J."/>
            <person name="Yan W."/>
            <person name="Fan B."/>
            <person name="Jiang Y."/>
            <person name="Adhikari A."/>
            <person name="Zheng C.-J."/>
            <person name="Schuster L."/>
            <person name="Cowan T.M."/>
            <person name="Smanski M.J."/>
            <person name="Chevrette M.G."/>
            <person name="De Carvalho L.P.S."/>
            <person name="Shen B."/>
        </authorList>
    </citation>
    <scope>NUCLEOTIDE SEQUENCE [LARGE SCALE GENOMIC DNA]</scope>
    <source>
        <strain evidence="1 2">NPDC045705</strain>
    </source>
</reference>